<name>A0AAW1N0T6_POPJA</name>
<dbReference type="EMBL" id="JASPKY010000023">
    <property type="protein sequence ID" value="KAK9752130.1"/>
    <property type="molecule type" value="Genomic_DNA"/>
</dbReference>
<protein>
    <submittedName>
        <fullName evidence="2">Uncharacterized protein</fullName>
    </submittedName>
</protein>
<gene>
    <name evidence="2" type="ORF">QE152_g4497</name>
</gene>
<reference evidence="2 3" key="1">
    <citation type="journal article" date="2024" name="BMC Genomics">
        <title>De novo assembly and annotation of Popillia japonica's genome with initial clues to its potential as an invasive pest.</title>
        <authorList>
            <person name="Cucini C."/>
            <person name="Boschi S."/>
            <person name="Funari R."/>
            <person name="Cardaioli E."/>
            <person name="Iannotti N."/>
            <person name="Marturano G."/>
            <person name="Paoli F."/>
            <person name="Bruttini M."/>
            <person name="Carapelli A."/>
            <person name="Frati F."/>
            <person name="Nardi F."/>
        </authorList>
    </citation>
    <scope>NUCLEOTIDE SEQUENCE [LARGE SCALE GENOMIC DNA]</scope>
    <source>
        <strain evidence="2">DMR45628</strain>
    </source>
</reference>
<sequence length="109" mass="11796">MSGRDPQLDETDEQSEIGTGCTGKALFSSRHMCRQTDVSLEYSGGQGIGPRHGDLFSLFDLTARSYQFPSGRFTPRHLGFICSDSSFYGGRSSLACSLVILAVLLLEGP</sequence>
<evidence type="ECO:0000313" key="3">
    <source>
        <dbReference type="Proteomes" id="UP001458880"/>
    </source>
</evidence>
<evidence type="ECO:0000256" key="1">
    <source>
        <dbReference type="SAM" id="MobiDB-lite"/>
    </source>
</evidence>
<proteinExistence type="predicted"/>
<organism evidence="2 3">
    <name type="scientific">Popillia japonica</name>
    <name type="common">Japanese beetle</name>
    <dbReference type="NCBI Taxonomy" id="7064"/>
    <lineage>
        <taxon>Eukaryota</taxon>
        <taxon>Metazoa</taxon>
        <taxon>Ecdysozoa</taxon>
        <taxon>Arthropoda</taxon>
        <taxon>Hexapoda</taxon>
        <taxon>Insecta</taxon>
        <taxon>Pterygota</taxon>
        <taxon>Neoptera</taxon>
        <taxon>Endopterygota</taxon>
        <taxon>Coleoptera</taxon>
        <taxon>Polyphaga</taxon>
        <taxon>Scarabaeiformia</taxon>
        <taxon>Scarabaeidae</taxon>
        <taxon>Rutelinae</taxon>
        <taxon>Popillia</taxon>
    </lineage>
</organism>
<dbReference type="Proteomes" id="UP001458880">
    <property type="component" value="Unassembled WGS sequence"/>
</dbReference>
<evidence type="ECO:0000313" key="2">
    <source>
        <dbReference type="EMBL" id="KAK9752130.1"/>
    </source>
</evidence>
<keyword evidence="3" id="KW-1185">Reference proteome</keyword>
<comment type="caution">
    <text evidence="2">The sequence shown here is derived from an EMBL/GenBank/DDBJ whole genome shotgun (WGS) entry which is preliminary data.</text>
</comment>
<accession>A0AAW1N0T6</accession>
<dbReference type="AlphaFoldDB" id="A0AAW1N0T6"/>
<feature type="region of interest" description="Disordered" evidence="1">
    <location>
        <begin position="1"/>
        <end position="21"/>
    </location>
</feature>